<dbReference type="Proteomes" id="UP000694865">
    <property type="component" value="Unplaced"/>
</dbReference>
<feature type="domain" description="CUB" evidence="6">
    <location>
        <begin position="174"/>
        <end position="292"/>
    </location>
</feature>
<keyword evidence="5" id="KW-0472">Membrane</keyword>
<dbReference type="SMART" id="SM00202">
    <property type="entry name" value="SR"/>
    <property type="match status" value="1"/>
</dbReference>
<evidence type="ECO:0000256" key="2">
    <source>
        <dbReference type="ARBA" id="ARBA00023157"/>
    </source>
</evidence>
<sequence>MEDATVTCRELGYLGAMLDEATRKSWDDYTSMGFYISNVGCEGTESNLMDCERSIIPSGDCRSPYREASVTCNIPGYLGCYFDNTDNQSSSSDNTRKYISQDMTVARCTTFCRDEGFPYGSLVRGLECRCRDNITELYQWKRANKLCDFTCGGSSYICGGYQHLSVYETKYGSCGENPITLQATTSGTLVSPGFPGDYPAGSDCQWILKVGAKKTINMTFIMFEMHFDQNDWVELRDGPAESSPLLGSFTGVDYGSGTLPDTITSTSSEVLVTFKSDRADEDRGFVLEYIEIGTEGDENVPEDNKGFLKGFVVGAVFLGITLIVVAIIFIGTFRSMNKNKKRRLRESIAEEPPADVDITYRVVEQRSRARPSSNDDTLTQIPSYNSPDEVDQRPLESQQMLSIHASDAPQNSDSFPVEVNKERSAIEKPRNVEETKPINRTSVHDESPPDSSSSESSSDGEGIVDNAIYDKAGTQV</sequence>
<comment type="caution">
    <text evidence="3">Lacks conserved residue(s) required for the propagation of feature annotation.</text>
</comment>
<keyword evidence="9" id="KW-1185">Reference proteome</keyword>
<dbReference type="Pfam" id="PF01822">
    <property type="entry name" value="WSC"/>
    <property type="match status" value="1"/>
</dbReference>
<dbReference type="SUPFAM" id="SSF49854">
    <property type="entry name" value="Spermadhesin, CUB domain"/>
    <property type="match status" value="1"/>
</dbReference>
<evidence type="ECO:0000256" key="4">
    <source>
        <dbReference type="SAM" id="MobiDB-lite"/>
    </source>
</evidence>
<organism evidence="9 10">
    <name type="scientific">Saccoglossus kowalevskii</name>
    <name type="common">Acorn worm</name>
    <dbReference type="NCBI Taxonomy" id="10224"/>
    <lineage>
        <taxon>Eukaryota</taxon>
        <taxon>Metazoa</taxon>
        <taxon>Hemichordata</taxon>
        <taxon>Enteropneusta</taxon>
        <taxon>Harrimaniidae</taxon>
        <taxon>Saccoglossus</taxon>
    </lineage>
</organism>
<dbReference type="PROSITE" id="PS50287">
    <property type="entry name" value="SRCR_2"/>
    <property type="match status" value="1"/>
</dbReference>
<dbReference type="SUPFAM" id="SSF56487">
    <property type="entry name" value="SRCR-like"/>
    <property type="match status" value="1"/>
</dbReference>
<feature type="compositionally biased region" description="Polar residues" evidence="4">
    <location>
        <begin position="370"/>
        <end position="386"/>
    </location>
</feature>
<evidence type="ECO:0000313" key="10">
    <source>
        <dbReference type="RefSeq" id="XP_002737798.1"/>
    </source>
</evidence>
<dbReference type="Gene3D" id="2.60.120.290">
    <property type="entry name" value="Spermadhesin, CUB domain"/>
    <property type="match status" value="1"/>
</dbReference>
<evidence type="ECO:0000259" key="7">
    <source>
        <dbReference type="PROSITE" id="PS50287"/>
    </source>
</evidence>
<feature type="domain" description="SRCR" evidence="7">
    <location>
        <begin position="1"/>
        <end position="73"/>
    </location>
</feature>
<dbReference type="GeneID" id="100367132"/>
<proteinExistence type="predicted"/>
<feature type="transmembrane region" description="Helical" evidence="5">
    <location>
        <begin position="311"/>
        <end position="333"/>
    </location>
</feature>
<name>A0ABM0GUS6_SACKO</name>
<dbReference type="CDD" id="cd00041">
    <property type="entry name" value="CUB"/>
    <property type="match status" value="1"/>
</dbReference>
<feature type="compositionally biased region" description="Basic and acidic residues" evidence="4">
    <location>
        <begin position="419"/>
        <end position="447"/>
    </location>
</feature>
<keyword evidence="5" id="KW-0812">Transmembrane</keyword>
<feature type="domain" description="WSC" evidence="8">
    <location>
        <begin position="74"/>
        <end position="170"/>
    </location>
</feature>
<dbReference type="PROSITE" id="PS01180">
    <property type="entry name" value="CUB"/>
    <property type="match status" value="1"/>
</dbReference>
<accession>A0ABM0GUS6</accession>
<keyword evidence="1" id="KW-0677">Repeat</keyword>
<dbReference type="PROSITE" id="PS51212">
    <property type="entry name" value="WSC"/>
    <property type="match status" value="1"/>
</dbReference>
<dbReference type="InterPro" id="IPR001190">
    <property type="entry name" value="SRCR"/>
</dbReference>
<evidence type="ECO:0000313" key="9">
    <source>
        <dbReference type="Proteomes" id="UP000694865"/>
    </source>
</evidence>
<reference evidence="10" key="1">
    <citation type="submission" date="2025-08" db="UniProtKB">
        <authorList>
            <consortium name="RefSeq"/>
        </authorList>
    </citation>
    <scope>IDENTIFICATION</scope>
    <source>
        <tissue evidence="10">Testes</tissue>
    </source>
</reference>
<feature type="compositionally biased region" description="Low complexity" evidence="4">
    <location>
        <begin position="449"/>
        <end position="461"/>
    </location>
</feature>
<keyword evidence="2 3" id="KW-1015">Disulfide bond</keyword>
<feature type="disulfide bond" evidence="3">
    <location>
        <begin position="41"/>
        <end position="51"/>
    </location>
</feature>
<dbReference type="InterPro" id="IPR035914">
    <property type="entry name" value="Sperma_CUB_dom_sf"/>
</dbReference>
<dbReference type="Pfam" id="PF00530">
    <property type="entry name" value="SRCR"/>
    <property type="match status" value="1"/>
</dbReference>
<dbReference type="RefSeq" id="XP_002737798.1">
    <property type="nucleotide sequence ID" value="XM_002737752.1"/>
</dbReference>
<dbReference type="PANTHER" id="PTHR24251">
    <property type="entry name" value="OVOCHYMASE-RELATED"/>
    <property type="match status" value="1"/>
</dbReference>
<dbReference type="InterPro" id="IPR002889">
    <property type="entry name" value="WSC_carb-bd"/>
</dbReference>
<gene>
    <name evidence="10" type="primary">LOC100367132</name>
</gene>
<evidence type="ECO:0000256" key="5">
    <source>
        <dbReference type="SAM" id="Phobius"/>
    </source>
</evidence>
<dbReference type="Pfam" id="PF00431">
    <property type="entry name" value="CUB"/>
    <property type="match status" value="1"/>
</dbReference>
<dbReference type="SMART" id="SM00321">
    <property type="entry name" value="WSC"/>
    <property type="match status" value="1"/>
</dbReference>
<dbReference type="InterPro" id="IPR036772">
    <property type="entry name" value="SRCR-like_dom_sf"/>
</dbReference>
<evidence type="ECO:0000256" key="1">
    <source>
        <dbReference type="ARBA" id="ARBA00022737"/>
    </source>
</evidence>
<protein>
    <submittedName>
        <fullName evidence="10">Uncharacterized protein LOC100367132</fullName>
    </submittedName>
</protein>
<feature type="region of interest" description="Disordered" evidence="4">
    <location>
        <begin position="365"/>
        <end position="476"/>
    </location>
</feature>
<dbReference type="SMART" id="SM00042">
    <property type="entry name" value="CUB"/>
    <property type="match status" value="1"/>
</dbReference>
<evidence type="ECO:0000256" key="3">
    <source>
        <dbReference type="PROSITE-ProRule" id="PRU00196"/>
    </source>
</evidence>
<keyword evidence="5" id="KW-1133">Transmembrane helix</keyword>
<dbReference type="InterPro" id="IPR000859">
    <property type="entry name" value="CUB_dom"/>
</dbReference>
<evidence type="ECO:0000259" key="8">
    <source>
        <dbReference type="PROSITE" id="PS51212"/>
    </source>
</evidence>
<dbReference type="Gene3D" id="3.10.250.10">
    <property type="entry name" value="SRCR-like domain"/>
    <property type="match status" value="1"/>
</dbReference>
<evidence type="ECO:0000259" key="6">
    <source>
        <dbReference type="PROSITE" id="PS01180"/>
    </source>
</evidence>